<dbReference type="InterPro" id="IPR036093">
    <property type="entry name" value="NAC_dom_sf"/>
</dbReference>
<comment type="similarity">
    <text evidence="1">Belongs to the cytochrome P450 family.</text>
</comment>
<feature type="compositionally biased region" description="Basic residues" evidence="10">
    <location>
        <begin position="294"/>
        <end position="306"/>
    </location>
</feature>
<proteinExistence type="inferred from homology"/>
<organism evidence="12 13">
    <name type="scientific">Digitaria exilis</name>
    <dbReference type="NCBI Taxonomy" id="1010633"/>
    <lineage>
        <taxon>Eukaryota</taxon>
        <taxon>Viridiplantae</taxon>
        <taxon>Streptophyta</taxon>
        <taxon>Embryophyta</taxon>
        <taxon>Tracheophyta</taxon>
        <taxon>Spermatophyta</taxon>
        <taxon>Magnoliopsida</taxon>
        <taxon>Liliopsida</taxon>
        <taxon>Poales</taxon>
        <taxon>Poaceae</taxon>
        <taxon>PACMAD clade</taxon>
        <taxon>Panicoideae</taxon>
        <taxon>Panicodae</taxon>
        <taxon>Paniceae</taxon>
        <taxon>Anthephorinae</taxon>
        <taxon>Digitaria</taxon>
    </lineage>
</organism>
<dbReference type="InterPro" id="IPR036396">
    <property type="entry name" value="Cyt_P450_sf"/>
</dbReference>
<comment type="caution">
    <text evidence="12">The sequence shown here is derived from an EMBL/GenBank/DDBJ whole genome shotgun (WGS) entry which is preliminary data.</text>
</comment>
<keyword evidence="6" id="KW-0805">Transcription regulation</keyword>
<dbReference type="GO" id="GO:0016705">
    <property type="term" value="F:oxidoreductase activity, acting on paired donors, with incorporation or reduction of molecular oxygen"/>
    <property type="evidence" value="ECO:0007669"/>
    <property type="project" value="InterPro"/>
</dbReference>
<evidence type="ECO:0000256" key="3">
    <source>
        <dbReference type="ARBA" id="ARBA00022723"/>
    </source>
</evidence>
<dbReference type="GO" id="GO:0003677">
    <property type="term" value="F:DNA binding"/>
    <property type="evidence" value="ECO:0007669"/>
    <property type="project" value="UniProtKB-KW"/>
</dbReference>
<evidence type="ECO:0000256" key="2">
    <source>
        <dbReference type="ARBA" id="ARBA00022617"/>
    </source>
</evidence>
<dbReference type="PANTHER" id="PTHR47944">
    <property type="entry name" value="CYTOCHROME P450 98A9"/>
    <property type="match status" value="1"/>
</dbReference>
<dbReference type="PRINTS" id="PR00463">
    <property type="entry name" value="EP450I"/>
</dbReference>
<dbReference type="PANTHER" id="PTHR47944:SF1">
    <property type="entry name" value="OS08G0456200 PROTEIN"/>
    <property type="match status" value="1"/>
</dbReference>
<dbReference type="AlphaFoldDB" id="A0A835EJX5"/>
<name>A0A835EJX5_9POAL</name>
<sequence length="857" mass="94626">MAHHRQLQPDRRTRHRSIHDLSSKYGELMHLRFCSRSVVIGIFNLIDVLPSGLRPWPVIGNFNLIDALPHRSIHEFSNKYDELMHLRFGSRSPLFLRTDEVHSVVRGLFLTASSGRATVRLGRDHMSTLSLNVVTQMTMSATHRWRRGRVVAGRVQVDDGRADAAQQHVNVGDWIPWLDLQGYVPRMKRIGKRLSAFIDHVIDEHVERGRREGESFMARDMDLRAFTQDLIDGSTESWSATEELDREDLAHLPYLNAIVMETMRVHPIAPLLTPRVVREDAAVAGYYIPRPRWRRTTTRPRSRRPSSRPSATARHGTDVSGELALRCTPDMSSSGVHRGSSDGGWPNCPRPKALQVTDNVGTVSSHSPSPSRRLFVVLSVYMVFVYWRLSSLKTATESGRDSPLSRVVFVYAGPPSARIRSMACVSALPPGILFAPEDEVAVEHYLLPGLLGLPLPIDGLILDDDPLSAPPQELLERNGRREEASSSPRGSREANLRRRRLGTKLRLPSGGGEEAAWRKKALNFHCGGGGGGGKKGSTGWVMHEYAVTAPEHLAQSSLRLYHIRLSSYGRKQSGAMEVPRELGLPPGFLLAPDDGDAVAHYLLPRLLGQSLPLDGLIVDDDPLSAPPWELLDRNGRKEDAFFFALGQMMNSKGSRQKRTCAGGGFWNGERTCVDGEQLHLGGGAEVMTWRKKALSFQDGGEKGSTGWSQLMLYRIRFSGHGKKRKRGEADPCAGEAAPPAARQRVAEDALLSMPISDPICSSMVQADQAGGNCVNGAEEHHAATVTIPAEQNNTPAIDDMSWDLSFLDNLDIDELLRSIELPSPNPDLLPADPAMHHGCMEPADSFLPIPNQSYAAC</sequence>
<dbReference type="Gene3D" id="1.10.630.10">
    <property type="entry name" value="Cytochrome P450"/>
    <property type="match status" value="2"/>
</dbReference>
<dbReference type="GO" id="GO:0006355">
    <property type="term" value="P:regulation of DNA-templated transcription"/>
    <property type="evidence" value="ECO:0007669"/>
    <property type="project" value="InterPro"/>
</dbReference>
<dbReference type="InterPro" id="IPR002401">
    <property type="entry name" value="Cyt_P450_E_grp-I"/>
</dbReference>
<feature type="domain" description="NAC" evidence="11">
    <location>
        <begin position="428"/>
        <end position="566"/>
    </location>
</feature>
<evidence type="ECO:0000256" key="8">
    <source>
        <dbReference type="ARBA" id="ARBA00023163"/>
    </source>
</evidence>
<evidence type="ECO:0000313" key="13">
    <source>
        <dbReference type="Proteomes" id="UP000636709"/>
    </source>
</evidence>
<dbReference type="GO" id="GO:0004497">
    <property type="term" value="F:monooxygenase activity"/>
    <property type="evidence" value="ECO:0007669"/>
    <property type="project" value="InterPro"/>
</dbReference>
<reference evidence="12" key="1">
    <citation type="submission" date="2020-07" db="EMBL/GenBank/DDBJ databases">
        <title>Genome sequence and genetic diversity analysis of an under-domesticated orphan crop, white fonio (Digitaria exilis).</title>
        <authorList>
            <person name="Bennetzen J.L."/>
            <person name="Chen S."/>
            <person name="Ma X."/>
            <person name="Wang X."/>
            <person name="Yssel A.E.J."/>
            <person name="Chaluvadi S.R."/>
            <person name="Johnson M."/>
            <person name="Gangashetty P."/>
            <person name="Hamidou F."/>
            <person name="Sanogo M.D."/>
            <person name="Zwaenepoel A."/>
            <person name="Wallace J."/>
            <person name="Van De Peer Y."/>
            <person name="Van Deynze A."/>
        </authorList>
    </citation>
    <scope>NUCLEOTIDE SEQUENCE</scope>
    <source>
        <tissue evidence="12">Leaves</tissue>
    </source>
</reference>
<evidence type="ECO:0000256" key="9">
    <source>
        <dbReference type="ARBA" id="ARBA00023242"/>
    </source>
</evidence>
<dbReference type="InterPro" id="IPR001128">
    <property type="entry name" value="Cyt_P450"/>
</dbReference>
<evidence type="ECO:0000256" key="1">
    <source>
        <dbReference type="ARBA" id="ARBA00010617"/>
    </source>
</evidence>
<evidence type="ECO:0000256" key="4">
    <source>
        <dbReference type="ARBA" id="ARBA00023002"/>
    </source>
</evidence>
<dbReference type="Proteomes" id="UP000636709">
    <property type="component" value="Unassembled WGS sequence"/>
</dbReference>
<gene>
    <name evidence="12" type="ORF">HU200_038723</name>
</gene>
<keyword evidence="7" id="KW-0238">DNA-binding</keyword>
<dbReference type="GO" id="GO:0020037">
    <property type="term" value="F:heme binding"/>
    <property type="evidence" value="ECO:0007669"/>
    <property type="project" value="InterPro"/>
</dbReference>
<dbReference type="InterPro" id="IPR003441">
    <property type="entry name" value="NAC-dom"/>
</dbReference>
<evidence type="ECO:0000256" key="5">
    <source>
        <dbReference type="ARBA" id="ARBA00023004"/>
    </source>
</evidence>
<feature type="domain" description="NAC" evidence="11">
    <location>
        <begin position="584"/>
        <end position="748"/>
    </location>
</feature>
<dbReference type="SUPFAM" id="SSF101941">
    <property type="entry name" value="NAC domain"/>
    <property type="match status" value="2"/>
</dbReference>
<dbReference type="OrthoDB" id="2789670at2759"/>
<keyword evidence="4" id="KW-0560">Oxidoreductase</keyword>
<evidence type="ECO:0000256" key="10">
    <source>
        <dbReference type="SAM" id="MobiDB-lite"/>
    </source>
</evidence>
<feature type="region of interest" description="Disordered" evidence="10">
    <location>
        <begin position="294"/>
        <end position="352"/>
    </location>
</feature>
<dbReference type="SUPFAM" id="SSF48264">
    <property type="entry name" value="Cytochrome P450"/>
    <property type="match status" value="1"/>
</dbReference>
<evidence type="ECO:0000256" key="6">
    <source>
        <dbReference type="ARBA" id="ARBA00023015"/>
    </source>
</evidence>
<dbReference type="Pfam" id="PF00067">
    <property type="entry name" value="p450"/>
    <property type="match status" value="1"/>
</dbReference>
<feature type="region of interest" description="Disordered" evidence="10">
    <location>
        <begin position="471"/>
        <end position="511"/>
    </location>
</feature>
<keyword evidence="8" id="KW-0804">Transcription</keyword>
<evidence type="ECO:0000259" key="11">
    <source>
        <dbReference type="PROSITE" id="PS51005"/>
    </source>
</evidence>
<keyword evidence="2" id="KW-0349">Heme</keyword>
<keyword evidence="9" id="KW-0539">Nucleus</keyword>
<dbReference type="EMBL" id="JACEFO010001924">
    <property type="protein sequence ID" value="KAF8693334.1"/>
    <property type="molecule type" value="Genomic_DNA"/>
</dbReference>
<evidence type="ECO:0000313" key="12">
    <source>
        <dbReference type="EMBL" id="KAF8693334.1"/>
    </source>
</evidence>
<dbReference type="GO" id="GO:0005506">
    <property type="term" value="F:iron ion binding"/>
    <property type="evidence" value="ECO:0007669"/>
    <property type="project" value="InterPro"/>
</dbReference>
<keyword evidence="13" id="KW-1185">Reference proteome</keyword>
<keyword evidence="3" id="KW-0479">Metal-binding</keyword>
<feature type="compositionally biased region" description="Basic and acidic residues" evidence="10">
    <location>
        <begin position="474"/>
        <end position="496"/>
    </location>
</feature>
<dbReference type="Gene3D" id="2.170.150.80">
    <property type="entry name" value="NAC domain"/>
    <property type="match status" value="2"/>
</dbReference>
<dbReference type="PROSITE" id="PS51005">
    <property type="entry name" value="NAC"/>
    <property type="match status" value="2"/>
</dbReference>
<protein>
    <recommendedName>
        <fullName evidence="11">NAC domain-containing protein</fullName>
    </recommendedName>
</protein>
<keyword evidence="5" id="KW-0408">Iron</keyword>
<evidence type="ECO:0000256" key="7">
    <source>
        <dbReference type="ARBA" id="ARBA00023125"/>
    </source>
</evidence>
<dbReference type="Pfam" id="PF02365">
    <property type="entry name" value="NAM"/>
    <property type="match status" value="2"/>
</dbReference>
<accession>A0A835EJX5</accession>